<dbReference type="EMBL" id="HBGJ01031889">
    <property type="protein sequence ID" value="CAD9261807.1"/>
    <property type="molecule type" value="Transcribed_RNA"/>
</dbReference>
<dbReference type="EMBL" id="HBGJ01031893">
    <property type="protein sequence ID" value="CAD9261810.1"/>
    <property type="molecule type" value="Transcribed_RNA"/>
</dbReference>
<evidence type="ECO:0000313" key="3">
    <source>
        <dbReference type="EMBL" id="CAD9261804.1"/>
    </source>
</evidence>
<feature type="transmembrane region" description="Helical" evidence="2">
    <location>
        <begin position="249"/>
        <end position="269"/>
    </location>
</feature>
<feature type="transmembrane region" description="Helical" evidence="2">
    <location>
        <begin position="504"/>
        <end position="523"/>
    </location>
</feature>
<protein>
    <submittedName>
        <fullName evidence="3">Uncharacterized protein</fullName>
    </submittedName>
</protein>
<feature type="region of interest" description="Disordered" evidence="1">
    <location>
        <begin position="323"/>
        <end position="346"/>
    </location>
</feature>
<keyword evidence="2" id="KW-1133">Transmembrane helix</keyword>
<evidence type="ECO:0000313" key="7">
    <source>
        <dbReference type="EMBL" id="CAD9261808.1"/>
    </source>
</evidence>
<feature type="transmembrane region" description="Helical" evidence="2">
    <location>
        <begin position="130"/>
        <end position="150"/>
    </location>
</feature>
<evidence type="ECO:0000256" key="1">
    <source>
        <dbReference type="SAM" id="MobiDB-lite"/>
    </source>
</evidence>
<feature type="region of interest" description="Disordered" evidence="1">
    <location>
        <begin position="32"/>
        <end position="63"/>
    </location>
</feature>
<evidence type="ECO:0000313" key="5">
    <source>
        <dbReference type="EMBL" id="CAD9261806.1"/>
    </source>
</evidence>
<evidence type="ECO:0000313" key="4">
    <source>
        <dbReference type="EMBL" id="CAD9261805.1"/>
    </source>
</evidence>
<feature type="transmembrane region" description="Helical" evidence="2">
    <location>
        <begin position="99"/>
        <end position="118"/>
    </location>
</feature>
<evidence type="ECO:0000313" key="6">
    <source>
        <dbReference type="EMBL" id="CAD9261807.1"/>
    </source>
</evidence>
<dbReference type="EMBL" id="HBGJ01031887">
    <property type="protein sequence ID" value="CAD9261805.1"/>
    <property type="molecule type" value="Transcribed_RNA"/>
</dbReference>
<dbReference type="EMBL" id="HBGJ01031890">
    <property type="protein sequence ID" value="CAD9261808.1"/>
    <property type="molecule type" value="Transcribed_RNA"/>
</dbReference>
<feature type="transmembrane region" description="Helical" evidence="2">
    <location>
        <begin position="281"/>
        <end position="306"/>
    </location>
</feature>
<dbReference type="EMBL" id="HBGJ01031888">
    <property type="protein sequence ID" value="CAD9261806.1"/>
    <property type="molecule type" value="Transcribed_RNA"/>
</dbReference>
<accession>A0A6U4IN43</accession>
<evidence type="ECO:0000256" key="2">
    <source>
        <dbReference type="SAM" id="Phobius"/>
    </source>
</evidence>
<gene>
    <name evidence="3" type="ORF">PPAR1163_LOCUS20184</name>
    <name evidence="4" type="ORF">PPAR1163_LOCUS20185</name>
    <name evidence="5" type="ORF">PPAR1163_LOCUS20186</name>
    <name evidence="6" type="ORF">PPAR1163_LOCUS20187</name>
    <name evidence="7" type="ORF">PPAR1163_LOCUS20188</name>
    <name evidence="8" type="ORF">PPAR1163_LOCUS20190</name>
</gene>
<evidence type="ECO:0000313" key="8">
    <source>
        <dbReference type="EMBL" id="CAD9261810.1"/>
    </source>
</evidence>
<proteinExistence type="predicted"/>
<keyword evidence="2" id="KW-0472">Membrane</keyword>
<feature type="transmembrane region" description="Helical" evidence="2">
    <location>
        <begin position="186"/>
        <end position="204"/>
    </location>
</feature>
<sequence length="566" mass="60450">MSLMTGGELSPELSAVLGLDVEGLSPIKTTFDDSGYANGGAHEEEKAPLGPNGSQSAEEGLMRTPSWGADGLGGAAGGGASAQSVRPPLSKAPKHIRDARSATAFIAALALCLTVALLHSSGNGEVTSLLMMSALLVTLGLAGCIALFFTYALEFPVMLERVFLATTLAKLGFGLFLVWACESSPISVLLCVLLWLSAVGGEVTRRRVRDNTSFAAVLLQTLPECLDPRDRPGVVLTNAPARRRALRHVTFILMLLYLAQMCYLIGWAAMAGRAIDDPSRFWLVIVLVVLLYWPVSVLQTMAYGIASATMLRFLHAAGEAASPKGAAPPLPSPGASPSASGRRGRKSTSGLLVTVQTLAGPNFGSVCRSALMGPLSSHVAGPLLSLMRALAPETRPMSMSRKSCRNQLRGAQNVVIDGLRALEDSAPRFALVYVAVYGLAFGPACEAVRKRQVRLRLTSKCGEAALYVMQTLCQLFMLTVGFVFLVLTLPHLHKMEDIASTEEYVLAGFGIAAAVLFWVEGFWKGLLDGLLVHFSYKPEDVAAVMPSVYPRLRRLSSQDAEFTDFF</sequence>
<dbReference type="EMBL" id="HBGJ01031886">
    <property type="protein sequence ID" value="CAD9261804.1"/>
    <property type="molecule type" value="Transcribed_RNA"/>
</dbReference>
<name>A0A6U4IN43_9STRA</name>
<reference evidence="3" key="1">
    <citation type="submission" date="2021-01" db="EMBL/GenBank/DDBJ databases">
        <authorList>
            <person name="Corre E."/>
            <person name="Pelletier E."/>
            <person name="Niang G."/>
            <person name="Scheremetjew M."/>
            <person name="Finn R."/>
            <person name="Kale V."/>
            <person name="Holt S."/>
            <person name="Cochrane G."/>
            <person name="Meng A."/>
            <person name="Brown T."/>
            <person name="Cohen L."/>
        </authorList>
    </citation>
    <scope>NUCLEOTIDE SEQUENCE</scope>
    <source>
        <strain evidence="3">CCMP2877</strain>
    </source>
</reference>
<dbReference type="AlphaFoldDB" id="A0A6U4IN43"/>
<organism evidence="3">
    <name type="scientific">Phaeomonas parva</name>
    <dbReference type="NCBI Taxonomy" id="124430"/>
    <lineage>
        <taxon>Eukaryota</taxon>
        <taxon>Sar</taxon>
        <taxon>Stramenopiles</taxon>
        <taxon>Ochrophyta</taxon>
        <taxon>Pinguiophyceae</taxon>
        <taxon>Pinguiochrysidales</taxon>
        <taxon>Pinguiochrysidaceae</taxon>
        <taxon>Phaeomonas</taxon>
    </lineage>
</organism>
<keyword evidence="2" id="KW-0812">Transmembrane</keyword>
<feature type="transmembrane region" description="Helical" evidence="2">
    <location>
        <begin position="464"/>
        <end position="492"/>
    </location>
</feature>